<feature type="compositionally biased region" description="Polar residues" evidence="1">
    <location>
        <begin position="512"/>
        <end position="526"/>
    </location>
</feature>
<accession>A0A8H3A682</accession>
<protein>
    <submittedName>
        <fullName evidence="2">Uncharacterized protein</fullName>
    </submittedName>
</protein>
<evidence type="ECO:0000256" key="1">
    <source>
        <dbReference type="SAM" id="MobiDB-lite"/>
    </source>
</evidence>
<feature type="compositionally biased region" description="Basic and acidic residues" evidence="1">
    <location>
        <begin position="1"/>
        <end position="10"/>
    </location>
</feature>
<feature type="region of interest" description="Disordered" evidence="1">
    <location>
        <begin position="98"/>
        <end position="158"/>
    </location>
</feature>
<gene>
    <name evidence="2" type="ORF">RDB_LOCUS6182</name>
</gene>
<reference evidence="2" key="1">
    <citation type="submission" date="2021-01" db="EMBL/GenBank/DDBJ databases">
        <authorList>
            <person name="Kaushik A."/>
        </authorList>
    </citation>
    <scope>NUCLEOTIDE SEQUENCE</scope>
    <source>
        <strain evidence="2">AG3-1AP</strain>
    </source>
</reference>
<dbReference type="Proteomes" id="UP000663831">
    <property type="component" value="Unassembled WGS sequence"/>
</dbReference>
<dbReference type="EMBL" id="CAJMWV010000303">
    <property type="protein sequence ID" value="CAE6386941.1"/>
    <property type="molecule type" value="Genomic_DNA"/>
</dbReference>
<dbReference type="PANTHER" id="PTHR35871">
    <property type="entry name" value="EXPRESSED PROTEIN"/>
    <property type="match status" value="1"/>
</dbReference>
<organism evidence="2 3">
    <name type="scientific">Rhizoctonia solani</name>
    <dbReference type="NCBI Taxonomy" id="456999"/>
    <lineage>
        <taxon>Eukaryota</taxon>
        <taxon>Fungi</taxon>
        <taxon>Dikarya</taxon>
        <taxon>Basidiomycota</taxon>
        <taxon>Agaricomycotina</taxon>
        <taxon>Agaricomycetes</taxon>
        <taxon>Cantharellales</taxon>
        <taxon>Ceratobasidiaceae</taxon>
        <taxon>Rhizoctonia</taxon>
    </lineage>
</organism>
<name>A0A8H3A682_9AGAM</name>
<feature type="compositionally biased region" description="Acidic residues" evidence="1">
    <location>
        <begin position="98"/>
        <end position="111"/>
    </location>
</feature>
<feature type="region of interest" description="Disordered" evidence="1">
    <location>
        <begin position="1"/>
        <end position="51"/>
    </location>
</feature>
<feature type="compositionally biased region" description="Polar residues" evidence="1">
    <location>
        <begin position="11"/>
        <end position="22"/>
    </location>
</feature>
<sequence length="597" mass="66945">MPKKRADALRRTQNLPHSQQVQPAAIPELDSNAESNDPAQISEPLPTPDSYAIASSSKVTLEIHTAYIHTQSYHAPRSPDNLVGSLDNLTLEDPQEDDIVLEDPPDDEEDPADNRNPLSLADAEGDEARGLPPKTSEESEDEEESNKETELPNQKQISQAEAKEMVTALHEIIQSSLHGHGRNRVSSLGDHVLTRLRFMAGTLNFIVERDLKLMDASLTAAVAYGRGKWAARQVRKWIRVFQKENMLPTSVYGTWNGSVMEDEDLSAAIQQWLRDSDRGKYVSARDVIDFFGTAAAEQFSNLIDAPPSIRTAQRWMQRMGYTWMKERRGQFADGHERDDVKDYRKNFYVPEWIKLERRMRSWDSEGNEIPPTLAEGERTVVVWFHDESTFYAHDRRLTRWVHESEKAGINKKGEGVSLMVADFISADYGWLRSSPAFASATPNASAESPAGGKTSDHARAIFRAGTQRDGWFGTVHVVEQLSRAMSIVKKQYPNEEHVFIFDNATIHTKLPGNTPNVPKMTLNPSQKVKGDEIGPSGEKMKVEYAPAILPDGSIQQFYHPKDHPNVDLKGAFKGLTLILKERGGARLARQTAALAER</sequence>
<comment type="caution">
    <text evidence="2">The sequence shown here is derived from an EMBL/GenBank/DDBJ whole genome shotgun (WGS) entry which is preliminary data.</text>
</comment>
<feature type="region of interest" description="Disordered" evidence="1">
    <location>
        <begin position="512"/>
        <end position="535"/>
    </location>
</feature>
<dbReference type="PANTHER" id="PTHR35871:SF1">
    <property type="entry name" value="CXC1-LIKE CYSTEINE CLUSTER ASSOCIATED WITH KDZ TRANSPOSASES DOMAIN-CONTAINING PROTEIN"/>
    <property type="match status" value="1"/>
</dbReference>
<dbReference type="AlphaFoldDB" id="A0A8H3A682"/>
<evidence type="ECO:0000313" key="2">
    <source>
        <dbReference type="EMBL" id="CAE6386941.1"/>
    </source>
</evidence>
<evidence type="ECO:0000313" key="3">
    <source>
        <dbReference type="Proteomes" id="UP000663831"/>
    </source>
</evidence>
<proteinExistence type="predicted"/>